<keyword evidence="2" id="KW-1185">Reference proteome</keyword>
<comment type="caution">
    <text evidence="1">The sequence shown here is derived from an EMBL/GenBank/DDBJ whole genome shotgun (WGS) entry which is preliminary data.</text>
</comment>
<sequence length="201" mass="22208">MSKVLSVVDLKNEGLASEESDDGTDAGFWGEWLARRTGSYSERVAHWRTRPNTPVLGWDRNDSFKVLTSAPLLRRARNARVKNGKQARALVRPKREGHELPQMATQNNTRGLPDIHDKILRLSDLKAEGDERLRCGAVVENLGHAEGKARAATLVDITSNFKTSRITTAQAQYQHQCDTSCVIANSGTGQGDRKESSIAKD</sequence>
<reference evidence="1" key="1">
    <citation type="journal article" date="2023" name="Mol. Phylogenet. Evol.">
        <title>Genome-scale phylogeny and comparative genomics of the fungal order Sordariales.</title>
        <authorList>
            <person name="Hensen N."/>
            <person name="Bonometti L."/>
            <person name="Westerberg I."/>
            <person name="Brannstrom I.O."/>
            <person name="Guillou S."/>
            <person name="Cros-Aarteil S."/>
            <person name="Calhoun S."/>
            <person name="Haridas S."/>
            <person name="Kuo A."/>
            <person name="Mondo S."/>
            <person name="Pangilinan J."/>
            <person name="Riley R."/>
            <person name="LaButti K."/>
            <person name="Andreopoulos B."/>
            <person name="Lipzen A."/>
            <person name="Chen C."/>
            <person name="Yan M."/>
            <person name="Daum C."/>
            <person name="Ng V."/>
            <person name="Clum A."/>
            <person name="Steindorff A."/>
            <person name="Ohm R.A."/>
            <person name="Martin F."/>
            <person name="Silar P."/>
            <person name="Natvig D.O."/>
            <person name="Lalanne C."/>
            <person name="Gautier V."/>
            <person name="Ament-Velasquez S.L."/>
            <person name="Kruys A."/>
            <person name="Hutchinson M.I."/>
            <person name="Powell A.J."/>
            <person name="Barry K."/>
            <person name="Miller A.N."/>
            <person name="Grigoriev I.V."/>
            <person name="Debuchy R."/>
            <person name="Gladieux P."/>
            <person name="Hiltunen Thoren M."/>
            <person name="Johannesson H."/>
        </authorList>
    </citation>
    <scope>NUCLEOTIDE SEQUENCE</scope>
    <source>
        <strain evidence="1">CBS 118394</strain>
    </source>
</reference>
<evidence type="ECO:0000313" key="1">
    <source>
        <dbReference type="EMBL" id="KAK3314132.1"/>
    </source>
</evidence>
<protein>
    <submittedName>
        <fullName evidence="1">Uncharacterized protein</fullName>
    </submittedName>
</protein>
<dbReference type="EMBL" id="JAUEDM010000007">
    <property type="protein sequence ID" value="KAK3314132.1"/>
    <property type="molecule type" value="Genomic_DNA"/>
</dbReference>
<gene>
    <name evidence="1" type="ORF">B0H66DRAFT_594915</name>
</gene>
<name>A0AAE0M031_9PEZI</name>
<dbReference type="Proteomes" id="UP001283341">
    <property type="component" value="Unassembled WGS sequence"/>
</dbReference>
<dbReference type="AlphaFoldDB" id="A0AAE0M031"/>
<reference evidence="1" key="2">
    <citation type="submission" date="2023-06" db="EMBL/GenBank/DDBJ databases">
        <authorList>
            <consortium name="Lawrence Berkeley National Laboratory"/>
            <person name="Haridas S."/>
            <person name="Hensen N."/>
            <person name="Bonometti L."/>
            <person name="Westerberg I."/>
            <person name="Brannstrom I.O."/>
            <person name="Guillou S."/>
            <person name="Cros-Aarteil S."/>
            <person name="Calhoun S."/>
            <person name="Kuo A."/>
            <person name="Mondo S."/>
            <person name="Pangilinan J."/>
            <person name="Riley R."/>
            <person name="Labutti K."/>
            <person name="Andreopoulos B."/>
            <person name="Lipzen A."/>
            <person name="Chen C."/>
            <person name="Yanf M."/>
            <person name="Daum C."/>
            <person name="Ng V."/>
            <person name="Clum A."/>
            <person name="Steindorff A."/>
            <person name="Ohm R."/>
            <person name="Martin F."/>
            <person name="Silar P."/>
            <person name="Natvig D."/>
            <person name="Lalanne C."/>
            <person name="Gautier V."/>
            <person name="Ament-Velasquez S.L."/>
            <person name="Kruys A."/>
            <person name="Hutchinson M.I."/>
            <person name="Powell A.J."/>
            <person name="Barry K."/>
            <person name="Miller A.N."/>
            <person name="Grigoriev I.V."/>
            <person name="Debuchy R."/>
            <person name="Gladieux P."/>
            <person name="Thoren M.H."/>
            <person name="Johannesson H."/>
        </authorList>
    </citation>
    <scope>NUCLEOTIDE SEQUENCE</scope>
    <source>
        <strain evidence="1">CBS 118394</strain>
    </source>
</reference>
<organism evidence="1 2">
    <name type="scientific">Apodospora peruviana</name>
    <dbReference type="NCBI Taxonomy" id="516989"/>
    <lineage>
        <taxon>Eukaryota</taxon>
        <taxon>Fungi</taxon>
        <taxon>Dikarya</taxon>
        <taxon>Ascomycota</taxon>
        <taxon>Pezizomycotina</taxon>
        <taxon>Sordariomycetes</taxon>
        <taxon>Sordariomycetidae</taxon>
        <taxon>Sordariales</taxon>
        <taxon>Lasiosphaeriaceae</taxon>
        <taxon>Apodospora</taxon>
    </lineage>
</organism>
<evidence type="ECO:0000313" key="2">
    <source>
        <dbReference type="Proteomes" id="UP001283341"/>
    </source>
</evidence>
<proteinExistence type="predicted"/>
<accession>A0AAE0M031</accession>